<reference evidence="1 2" key="1">
    <citation type="submission" date="2019-01" db="EMBL/GenBank/DDBJ databases">
        <title>Hymenobacter humicola sp. nov., isolated from soils in Antarctica.</title>
        <authorList>
            <person name="Sedlacek I."/>
            <person name="Holochova P."/>
            <person name="Kralova S."/>
            <person name="Pantucek R."/>
            <person name="Stankova E."/>
            <person name="Vrbovska V."/>
            <person name="Kristofova L."/>
            <person name="Svec P."/>
            <person name="Busse H.-J."/>
        </authorList>
    </citation>
    <scope>NUCLEOTIDE SEQUENCE [LARGE SCALE GENOMIC DNA]</scope>
    <source>
        <strain evidence="1 2">CCM 8852</strain>
    </source>
</reference>
<accession>A0A418R787</accession>
<dbReference type="OrthoDB" id="9895382at2"/>
<dbReference type="AlphaFoldDB" id="A0A418R787"/>
<dbReference type="RefSeq" id="WP_119654150.1">
    <property type="nucleotide sequence ID" value="NZ_JBHUOI010000002.1"/>
</dbReference>
<sequence>MATSLTKLLDFPDDHLFWFGSAFRCYNVGMSNVTPEDDYYDYLLVDPQGEEYMMVVNATVGNVKAGYVPFALQIARENGNAATAHEVRRVMGSEQVFYLG</sequence>
<proteinExistence type="predicted"/>
<dbReference type="Proteomes" id="UP000284250">
    <property type="component" value="Unassembled WGS sequence"/>
</dbReference>
<gene>
    <name evidence="1" type="ORF">D0T11_02190</name>
</gene>
<dbReference type="EMBL" id="QYCN01000003">
    <property type="protein sequence ID" value="RIY13266.1"/>
    <property type="molecule type" value="Genomic_DNA"/>
</dbReference>
<keyword evidence="2" id="KW-1185">Reference proteome</keyword>
<protein>
    <submittedName>
        <fullName evidence="1">Uncharacterized protein</fullName>
    </submittedName>
</protein>
<comment type="caution">
    <text evidence="1">The sequence shown here is derived from an EMBL/GenBank/DDBJ whole genome shotgun (WGS) entry which is preliminary data.</text>
</comment>
<name>A0A418R787_9BACT</name>
<evidence type="ECO:0000313" key="2">
    <source>
        <dbReference type="Proteomes" id="UP000284250"/>
    </source>
</evidence>
<organism evidence="1 2">
    <name type="scientific">Hymenobacter rubripertinctus</name>
    <dbReference type="NCBI Taxonomy" id="2029981"/>
    <lineage>
        <taxon>Bacteria</taxon>
        <taxon>Pseudomonadati</taxon>
        <taxon>Bacteroidota</taxon>
        <taxon>Cytophagia</taxon>
        <taxon>Cytophagales</taxon>
        <taxon>Hymenobacteraceae</taxon>
        <taxon>Hymenobacter</taxon>
    </lineage>
</organism>
<evidence type="ECO:0000313" key="1">
    <source>
        <dbReference type="EMBL" id="RIY13266.1"/>
    </source>
</evidence>